<dbReference type="PROSITE" id="PS51257">
    <property type="entry name" value="PROKAR_LIPOPROTEIN"/>
    <property type="match status" value="1"/>
</dbReference>
<sequence length="282" mass="30208">MNSTFRKSLILVLGLTALSGCNEQATGEAVVRTEIGGSETGSGSEQGNVASEQRAAVETPCRPVIFENEPFIHCVAVPARHHISTALQSSDGTPYRGLAQYAASRSSDAPPVAFAVNGGMYDDAGDPIGYYVENSERLKELNRNAGEGNFHMLPNGVFYGSDGKWEIRTSDDFFSSVSDRPEFGTQSGPMLVINGKLHPDIATDGTSKAIRNAVGIDTRGRAHFVISNRAVSFGKMARLYRDELDVPNALYLDGNVSALWNPAADRLDTGAAIGPIIVVEKR</sequence>
<dbReference type="Pfam" id="PF09992">
    <property type="entry name" value="NAGPA"/>
    <property type="match status" value="1"/>
</dbReference>
<dbReference type="RefSeq" id="WP_160681777.1">
    <property type="nucleotide sequence ID" value="NZ_WTYW01000001.1"/>
</dbReference>
<gene>
    <name evidence="3" type="ORF">GRI38_04940</name>
</gene>
<comment type="caution">
    <text evidence="3">The sequence shown here is derived from an EMBL/GenBank/DDBJ whole genome shotgun (WGS) entry which is preliminary data.</text>
</comment>
<accession>A0A844ZI26</accession>
<evidence type="ECO:0000259" key="2">
    <source>
        <dbReference type="Pfam" id="PF09992"/>
    </source>
</evidence>
<reference evidence="3 4" key="1">
    <citation type="submission" date="2019-12" db="EMBL/GenBank/DDBJ databases">
        <title>Genomic-based taxomic classification of the family Erythrobacteraceae.</title>
        <authorList>
            <person name="Xu L."/>
        </authorList>
    </citation>
    <scope>NUCLEOTIDE SEQUENCE [LARGE SCALE GENOMIC DNA]</scope>
    <source>
        <strain evidence="3 4">MCCC 1A09962</strain>
    </source>
</reference>
<proteinExistence type="predicted"/>
<feature type="domain" description="Phosphodiester glycosidase" evidence="2">
    <location>
        <begin position="113"/>
        <end position="258"/>
    </location>
</feature>
<dbReference type="AlphaFoldDB" id="A0A844ZI26"/>
<dbReference type="InterPro" id="IPR018711">
    <property type="entry name" value="NAGPA"/>
</dbReference>
<keyword evidence="4" id="KW-1185">Reference proteome</keyword>
<evidence type="ECO:0000313" key="3">
    <source>
        <dbReference type="EMBL" id="MXO85369.1"/>
    </source>
</evidence>
<evidence type="ECO:0000256" key="1">
    <source>
        <dbReference type="SAM" id="MobiDB-lite"/>
    </source>
</evidence>
<name>A0A844ZI26_9SPHN</name>
<evidence type="ECO:0000313" key="4">
    <source>
        <dbReference type="Proteomes" id="UP000433104"/>
    </source>
</evidence>
<dbReference type="Proteomes" id="UP000433104">
    <property type="component" value="Unassembled WGS sequence"/>
</dbReference>
<dbReference type="OrthoDB" id="5515706at2"/>
<protein>
    <recommendedName>
        <fullName evidence="2">Phosphodiester glycosidase domain-containing protein</fullName>
    </recommendedName>
</protein>
<organism evidence="3 4">
    <name type="scientific">Parapontixanthobacter aurantiacus</name>
    <dbReference type="NCBI Taxonomy" id="1463599"/>
    <lineage>
        <taxon>Bacteria</taxon>
        <taxon>Pseudomonadati</taxon>
        <taxon>Pseudomonadota</taxon>
        <taxon>Alphaproteobacteria</taxon>
        <taxon>Sphingomonadales</taxon>
        <taxon>Erythrobacteraceae</taxon>
        <taxon>Parapontixanthobacter</taxon>
    </lineage>
</organism>
<feature type="compositionally biased region" description="Low complexity" evidence="1">
    <location>
        <begin position="34"/>
        <end position="47"/>
    </location>
</feature>
<feature type="region of interest" description="Disordered" evidence="1">
    <location>
        <begin position="34"/>
        <end position="54"/>
    </location>
</feature>
<dbReference type="EMBL" id="WTYW01000001">
    <property type="protein sequence ID" value="MXO85369.1"/>
    <property type="molecule type" value="Genomic_DNA"/>
</dbReference>